<dbReference type="PROSITE" id="PS50977">
    <property type="entry name" value="HTH_TETR_2"/>
    <property type="match status" value="1"/>
</dbReference>
<feature type="domain" description="HTH tetR-type" evidence="3">
    <location>
        <begin position="33"/>
        <end position="94"/>
    </location>
</feature>
<dbReference type="InterPro" id="IPR039532">
    <property type="entry name" value="TetR_C_Firmicutes"/>
</dbReference>
<dbReference type="InterPro" id="IPR050624">
    <property type="entry name" value="HTH-type_Tx_Regulator"/>
</dbReference>
<keyword evidence="1 2" id="KW-0238">DNA-binding</keyword>
<evidence type="ECO:0000313" key="5">
    <source>
        <dbReference type="Proteomes" id="UP001469365"/>
    </source>
</evidence>
<protein>
    <submittedName>
        <fullName evidence="4">TetR/AcrR family transcriptional regulator</fullName>
    </submittedName>
</protein>
<dbReference type="Gene3D" id="1.10.357.10">
    <property type="entry name" value="Tetracycline Repressor, domain 2"/>
    <property type="match status" value="1"/>
</dbReference>
<reference evidence="4 5" key="1">
    <citation type="submission" date="2024-04" db="EMBL/GenBank/DDBJ databases">
        <title>draft genome sequnece of Paenibacillus filicis.</title>
        <authorList>
            <person name="Kim D.-U."/>
        </authorList>
    </citation>
    <scope>NUCLEOTIDE SEQUENCE [LARGE SCALE GENOMIC DNA]</scope>
    <source>
        <strain evidence="4 5">KACC14197</strain>
    </source>
</reference>
<name>A0ABU9DPM8_9BACL</name>
<gene>
    <name evidence="4" type="ORF">WMW72_23240</name>
</gene>
<dbReference type="Proteomes" id="UP001469365">
    <property type="component" value="Unassembled WGS sequence"/>
</dbReference>
<dbReference type="InterPro" id="IPR001647">
    <property type="entry name" value="HTH_TetR"/>
</dbReference>
<dbReference type="Pfam" id="PF14278">
    <property type="entry name" value="TetR_C_8"/>
    <property type="match status" value="1"/>
</dbReference>
<evidence type="ECO:0000259" key="3">
    <source>
        <dbReference type="PROSITE" id="PS50977"/>
    </source>
</evidence>
<dbReference type="Pfam" id="PF00440">
    <property type="entry name" value="TetR_N"/>
    <property type="match status" value="1"/>
</dbReference>
<dbReference type="SUPFAM" id="SSF46689">
    <property type="entry name" value="Homeodomain-like"/>
    <property type="match status" value="1"/>
</dbReference>
<dbReference type="RefSeq" id="WP_341417969.1">
    <property type="nucleotide sequence ID" value="NZ_JBBPCC010000017.1"/>
</dbReference>
<feature type="DNA-binding region" description="H-T-H motif" evidence="2">
    <location>
        <begin position="57"/>
        <end position="76"/>
    </location>
</feature>
<evidence type="ECO:0000256" key="1">
    <source>
        <dbReference type="ARBA" id="ARBA00023125"/>
    </source>
</evidence>
<keyword evidence="5" id="KW-1185">Reference proteome</keyword>
<accession>A0ABU9DPM8</accession>
<sequence length="225" mass="26285">MNRGRAATSIRVLFQVEGAVVNMDTTRQSRKHLHTNHALKTSYISLILKSNEPDNISVSEITDRADYNRSTFYFHYKNKEELLEDMFHDALRGIAQALREPFKHQQQISVHEGIQMTSLICQHIERHQQLFLALARVSFKPSLFDRIEKLLWTMFTDEIILIKDQQDQKLDYEMSVIFHISSTVSLIKYWLLTNFTCTAAYLCEQIHSNSILPITHMRKKPSSSK</sequence>
<dbReference type="PANTHER" id="PTHR43479">
    <property type="entry name" value="ACREF/ENVCD OPERON REPRESSOR-RELATED"/>
    <property type="match status" value="1"/>
</dbReference>
<proteinExistence type="predicted"/>
<dbReference type="PANTHER" id="PTHR43479:SF11">
    <property type="entry name" value="ACREF_ENVCD OPERON REPRESSOR-RELATED"/>
    <property type="match status" value="1"/>
</dbReference>
<dbReference type="InterPro" id="IPR009057">
    <property type="entry name" value="Homeodomain-like_sf"/>
</dbReference>
<evidence type="ECO:0000313" key="4">
    <source>
        <dbReference type="EMBL" id="MEK8130826.1"/>
    </source>
</evidence>
<evidence type="ECO:0000256" key="2">
    <source>
        <dbReference type="PROSITE-ProRule" id="PRU00335"/>
    </source>
</evidence>
<comment type="caution">
    <text evidence="4">The sequence shown here is derived from an EMBL/GenBank/DDBJ whole genome shotgun (WGS) entry which is preliminary data.</text>
</comment>
<organism evidence="4 5">
    <name type="scientific">Paenibacillus filicis</name>
    <dbReference type="NCBI Taxonomy" id="669464"/>
    <lineage>
        <taxon>Bacteria</taxon>
        <taxon>Bacillati</taxon>
        <taxon>Bacillota</taxon>
        <taxon>Bacilli</taxon>
        <taxon>Bacillales</taxon>
        <taxon>Paenibacillaceae</taxon>
        <taxon>Paenibacillus</taxon>
    </lineage>
</organism>
<dbReference type="EMBL" id="JBBPCC010000017">
    <property type="protein sequence ID" value="MEK8130826.1"/>
    <property type="molecule type" value="Genomic_DNA"/>
</dbReference>